<dbReference type="Proteomes" id="UP000324222">
    <property type="component" value="Unassembled WGS sequence"/>
</dbReference>
<sequence length="104" mass="11099">MLPTFSQVEKGILRRSPIFSPLLFDEAKLQEAIQSSKSNAAMTLHETALRALARPHPATGGGARFSSSCPLSLEVSSCSSPANTSSPSSWESSGWIFWTALCPS</sequence>
<evidence type="ECO:0000313" key="2">
    <source>
        <dbReference type="Proteomes" id="UP000324222"/>
    </source>
</evidence>
<organism evidence="1 2">
    <name type="scientific">Portunus trituberculatus</name>
    <name type="common">Swimming crab</name>
    <name type="synonym">Neptunus trituberculatus</name>
    <dbReference type="NCBI Taxonomy" id="210409"/>
    <lineage>
        <taxon>Eukaryota</taxon>
        <taxon>Metazoa</taxon>
        <taxon>Ecdysozoa</taxon>
        <taxon>Arthropoda</taxon>
        <taxon>Crustacea</taxon>
        <taxon>Multicrustacea</taxon>
        <taxon>Malacostraca</taxon>
        <taxon>Eumalacostraca</taxon>
        <taxon>Eucarida</taxon>
        <taxon>Decapoda</taxon>
        <taxon>Pleocyemata</taxon>
        <taxon>Brachyura</taxon>
        <taxon>Eubrachyura</taxon>
        <taxon>Portunoidea</taxon>
        <taxon>Portunidae</taxon>
        <taxon>Portuninae</taxon>
        <taxon>Portunus</taxon>
    </lineage>
</organism>
<name>A0A5B7JDK2_PORTR</name>
<keyword evidence="2" id="KW-1185">Reference proteome</keyword>
<protein>
    <submittedName>
        <fullName evidence="1">Uncharacterized protein</fullName>
    </submittedName>
</protein>
<evidence type="ECO:0000313" key="1">
    <source>
        <dbReference type="EMBL" id="MPC92979.1"/>
    </source>
</evidence>
<reference evidence="1 2" key="1">
    <citation type="submission" date="2019-05" db="EMBL/GenBank/DDBJ databases">
        <title>Another draft genome of Portunus trituberculatus and its Hox gene families provides insights of decapod evolution.</title>
        <authorList>
            <person name="Jeong J.-H."/>
            <person name="Song I."/>
            <person name="Kim S."/>
            <person name="Choi T."/>
            <person name="Kim D."/>
            <person name="Ryu S."/>
            <person name="Kim W."/>
        </authorList>
    </citation>
    <scope>NUCLEOTIDE SEQUENCE [LARGE SCALE GENOMIC DNA]</scope>
    <source>
        <tissue evidence="1">Muscle</tissue>
    </source>
</reference>
<proteinExistence type="predicted"/>
<dbReference type="EMBL" id="VSRR010093222">
    <property type="protein sequence ID" value="MPC92979.1"/>
    <property type="molecule type" value="Genomic_DNA"/>
</dbReference>
<gene>
    <name evidence="1" type="ORF">E2C01_088095</name>
</gene>
<comment type="caution">
    <text evidence="1">The sequence shown here is derived from an EMBL/GenBank/DDBJ whole genome shotgun (WGS) entry which is preliminary data.</text>
</comment>
<accession>A0A5B7JDK2</accession>
<dbReference type="AlphaFoldDB" id="A0A5B7JDK2"/>